<dbReference type="Gene3D" id="3.30.200.20">
    <property type="entry name" value="Phosphorylase Kinase, domain 1"/>
    <property type="match status" value="1"/>
</dbReference>
<keyword evidence="12" id="KW-0418">Kinase</keyword>
<reference evidence="21" key="1">
    <citation type="submission" date="2021-07" db="EMBL/GenBank/DDBJ databases">
        <authorList>
            <person name="Branca A.L. A."/>
        </authorList>
    </citation>
    <scope>NUCLEOTIDE SEQUENCE</scope>
</reference>
<feature type="domain" description="Protein kinase" evidence="20">
    <location>
        <begin position="20"/>
        <end position="339"/>
    </location>
</feature>
<protein>
    <recommendedName>
        <fullName evidence="8">EKC/KEOPS complex subunit BUD32</fullName>
        <ecNumber evidence="6">2.7.11.1</ecNumber>
        <ecNumber evidence="5">2.7.11.24</ecNumber>
    </recommendedName>
    <alternativeName>
        <fullName evidence="15 16">Atypical Serine/threonine protein kinase BUD32</fullName>
    </alternativeName>
    <alternativeName>
        <fullName evidence="7">EKC/KEOPS complex subunit bud32</fullName>
    </alternativeName>
</protein>
<evidence type="ECO:0000256" key="7">
    <source>
        <dbReference type="ARBA" id="ARBA00013948"/>
    </source>
</evidence>
<dbReference type="Pfam" id="PF00069">
    <property type="entry name" value="Pkinase"/>
    <property type="match status" value="1"/>
</dbReference>
<evidence type="ECO:0000313" key="21">
    <source>
        <dbReference type="EMBL" id="CAG8195705.1"/>
    </source>
</evidence>
<gene>
    <name evidence="21" type="ORF">PNAL_LOCUS7346</name>
</gene>
<evidence type="ECO:0000256" key="17">
    <source>
        <dbReference type="ARBA" id="ARBA00047899"/>
    </source>
</evidence>
<evidence type="ECO:0000313" key="22">
    <source>
        <dbReference type="Proteomes" id="UP001153461"/>
    </source>
</evidence>
<evidence type="ECO:0000256" key="19">
    <source>
        <dbReference type="ARBA" id="ARBA00061056"/>
    </source>
</evidence>
<dbReference type="InterPro" id="IPR008266">
    <property type="entry name" value="Tyr_kinase_AS"/>
</dbReference>
<evidence type="ECO:0000256" key="3">
    <source>
        <dbReference type="ARBA" id="ARBA00004574"/>
    </source>
</evidence>
<sequence>MATFITHKIMGTAIQITDRYTDLQEGGVGAFGVIWYIPSLYSIRTVGPLTGRISSAHDSMANRMVAIKKMGNPFDSPARVKRTYREIHLMNHLKHDNAYIFISPAEDLYLVMDCCMTDLHHLIQSRPEPLEGEFVQFFTYQLLRGLKFIHSAGVIHRDLRPSNILIKENCDLKICDFGLAREQDHQMTGYASTRYYRAPEIMLTWQRYSYAVDIWSTGCILAEMLLRKVLLPGKDNVHHFKLITEIFGKPPKEIMETVYSDITMEFVNSLPETERRSLGATLGDVDPEGMPVGIFTDIKCFLIYLPLLTLLAVHLLEKMLDIDPQKRIAAADALTHTYLSTYSDSDDEPECEKQIDWSSLDSEMSTEEWKTKMYVSFQSAAYWFGLIFLRYFEILNYHTGSYNWEDTNPKAHEGRFENWMRKEITVGTY</sequence>
<evidence type="ECO:0000259" key="20">
    <source>
        <dbReference type="PROSITE" id="PS50011"/>
    </source>
</evidence>
<name>A0A9W4HXT8_PENNA</name>
<evidence type="ECO:0000256" key="16">
    <source>
        <dbReference type="ARBA" id="ARBA00033194"/>
    </source>
</evidence>
<dbReference type="PANTHER" id="PTHR24055">
    <property type="entry name" value="MITOGEN-ACTIVATED PROTEIN KINASE"/>
    <property type="match status" value="1"/>
</dbReference>
<evidence type="ECO:0000256" key="18">
    <source>
        <dbReference type="ARBA" id="ARBA00048679"/>
    </source>
</evidence>
<comment type="catalytic activity">
    <reaction evidence="17">
        <text>L-threonyl-[protein] + ATP = O-phospho-L-threonyl-[protein] + ADP + H(+)</text>
        <dbReference type="Rhea" id="RHEA:46608"/>
        <dbReference type="Rhea" id="RHEA-COMP:11060"/>
        <dbReference type="Rhea" id="RHEA-COMP:11605"/>
        <dbReference type="ChEBI" id="CHEBI:15378"/>
        <dbReference type="ChEBI" id="CHEBI:30013"/>
        <dbReference type="ChEBI" id="CHEBI:30616"/>
        <dbReference type="ChEBI" id="CHEBI:61977"/>
        <dbReference type="ChEBI" id="CHEBI:456216"/>
        <dbReference type="EC" id="2.7.11.1"/>
    </reaction>
</comment>
<keyword evidence="13" id="KW-0067">ATP-binding</keyword>
<comment type="similarity">
    <text evidence="19">Belongs to the protein kinase superfamily. Ser/Thr protein kinase family. MAP kinase subfamily.</text>
</comment>
<keyword evidence="10" id="KW-0808">Transferase</keyword>
<evidence type="ECO:0000256" key="15">
    <source>
        <dbReference type="ARBA" id="ARBA00030980"/>
    </source>
</evidence>
<evidence type="ECO:0000256" key="8">
    <source>
        <dbReference type="ARBA" id="ARBA00019973"/>
    </source>
</evidence>
<accession>A0A9W4HXT8</accession>
<dbReference type="Gene3D" id="1.10.510.10">
    <property type="entry name" value="Transferase(Phosphotransferase) domain 1"/>
    <property type="match status" value="1"/>
</dbReference>
<evidence type="ECO:0000256" key="4">
    <source>
        <dbReference type="ARBA" id="ARBA00011534"/>
    </source>
</evidence>
<dbReference type="InterPro" id="IPR050117">
    <property type="entry name" value="MAPK"/>
</dbReference>
<evidence type="ECO:0000256" key="6">
    <source>
        <dbReference type="ARBA" id="ARBA00012513"/>
    </source>
</evidence>
<evidence type="ECO:0000256" key="11">
    <source>
        <dbReference type="ARBA" id="ARBA00022741"/>
    </source>
</evidence>
<evidence type="ECO:0000256" key="10">
    <source>
        <dbReference type="ARBA" id="ARBA00022679"/>
    </source>
</evidence>
<dbReference type="GO" id="GO:0000781">
    <property type="term" value="C:chromosome, telomeric region"/>
    <property type="evidence" value="ECO:0007669"/>
    <property type="project" value="UniProtKB-SubCell"/>
</dbReference>
<comment type="cofactor">
    <cofactor evidence="1">
        <name>Mg(2+)</name>
        <dbReference type="ChEBI" id="CHEBI:18420"/>
    </cofactor>
</comment>
<evidence type="ECO:0000256" key="9">
    <source>
        <dbReference type="ARBA" id="ARBA00022527"/>
    </source>
</evidence>
<comment type="catalytic activity">
    <reaction evidence="18">
        <text>L-seryl-[protein] + ATP = O-phospho-L-seryl-[protein] + ADP + H(+)</text>
        <dbReference type="Rhea" id="RHEA:17989"/>
        <dbReference type="Rhea" id="RHEA-COMP:9863"/>
        <dbReference type="Rhea" id="RHEA-COMP:11604"/>
        <dbReference type="ChEBI" id="CHEBI:15378"/>
        <dbReference type="ChEBI" id="CHEBI:29999"/>
        <dbReference type="ChEBI" id="CHEBI:30616"/>
        <dbReference type="ChEBI" id="CHEBI:83421"/>
        <dbReference type="ChEBI" id="CHEBI:456216"/>
        <dbReference type="EC" id="2.7.11.1"/>
    </reaction>
</comment>
<dbReference type="GO" id="GO:0004707">
    <property type="term" value="F:MAP kinase activity"/>
    <property type="evidence" value="ECO:0007669"/>
    <property type="project" value="UniProtKB-EC"/>
</dbReference>
<dbReference type="GO" id="GO:0004713">
    <property type="term" value="F:protein tyrosine kinase activity"/>
    <property type="evidence" value="ECO:0007669"/>
    <property type="project" value="InterPro"/>
</dbReference>
<dbReference type="InterPro" id="IPR000719">
    <property type="entry name" value="Prot_kinase_dom"/>
</dbReference>
<comment type="caution">
    <text evidence="21">The sequence shown here is derived from an EMBL/GenBank/DDBJ whole genome shotgun (WGS) entry which is preliminary data.</text>
</comment>
<dbReference type="GO" id="GO:0005524">
    <property type="term" value="F:ATP binding"/>
    <property type="evidence" value="ECO:0007669"/>
    <property type="project" value="UniProtKB-KW"/>
</dbReference>
<proteinExistence type="inferred from homology"/>
<dbReference type="SMART" id="SM00219">
    <property type="entry name" value="TyrKc"/>
    <property type="match status" value="1"/>
</dbReference>
<dbReference type="FunFam" id="1.10.510.10:FF:000049">
    <property type="entry name" value="Mitogen-activated protein kinase"/>
    <property type="match status" value="1"/>
</dbReference>
<dbReference type="PROSITE" id="PS50011">
    <property type="entry name" value="PROTEIN_KINASE_DOM"/>
    <property type="match status" value="1"/>
</dbReference>
<dbReference type="Proteomes" id="UP001153461">
    <property type="component" value="Unassembled WGS sequence"/>
</dbReference>
<dbReference type="OrthoDB" id="192887at2759"/>
<organism evidence="21 22">
    <name type="scientific">Penicillium nalgiovense</name>
    <dbReference type="NCBI Taxonomy" id="60175"/>
    <lineage>
        <taxon>Eukaryota</taxon>
        <taxon>Fungi</taxon>
        <taxon>Dikarya</taxon>
        <taxon>Ascomycota</taxon>
        <taxon>Pezizomycotina</taxon>
        <taxon>Eurotiomycetes</taxon>
        <taxon>Eurotiomycetidae</taxon>
        <taxon>Eurotiales</taxon>
        <taxon>Aspergillaceae</taxon>
        <taxon>Penicillium</taxon>
    </lineage>
</organism>
<comment type="subcellular location">
    <subcellularLocation>
        <location evidence="3">Chromosome</location>
        <location evidence="3">Telomere</location>
    </subcellularLocation>
</comment>
<evidence type="ECO:0000256" key="5">
    <source>
        <dbReference type="ARBA" id="ARBA00012411"/>
    </source>
</evidence>
<dbReference type="AlphaFoldDB" id="A0A9W4HXT8"/>
<dbReference type="SUPFAM" id="SSF56112">
    <property type="entry name" value="Protein kinase-like (PK-like)"/>
    <property type="match status" value="1"/>
</dbReference>
<dbReference type="EC" id="2.7.11.24" evidence="5"/>
<comment type="subunit">
    <text evidence="4">Component of the EKC/KEOPS complex composed of at least BUD32, CGI121, GON7, KAE1 and PCC1; the whole complex dimerizes.</text>
</comment>
<evidence type="ECO:0000256" key="2">
    <source>
        <dbReference type="ARBA" id="ARBA00003747"/>
    </source>
</evidence>
<keyword evidence="14" id="KW-0158">Chromosome</keyword>
<comment type="function">
    <text evidence="2">Component of the EKC/KEOPS complex that is required for the formation of a threonylcarbamoyl group on adenosine at position 37 (t(6)A37) in tRNAs that read codons beginning with adenine. The complex is probably involved in the transfer of the threonylcarbamoyl moiety of threonylcarbamoyl-AMP (TC-AMP) to the N6 group of A37. BUD32 has ATPase activity in the context of the EKC/KEOPS complex and likely plays a supporting role to the catalytic subunit KAE1. The EKC/KEOPS complex also promotes both telomere uncapping and telomere elongation. The complex is required for efficient recruitment of transcriptional coactivators.</text>
</comment>
<evidence type="ECO:0000256" key="14">
    <source>
        <dbReference type="ARBA" id="ARBA00022895"/>
    </source>
</evidence>
<keyword evidence="14" id="KW-0779">Telomere</keyword>
<dbReference type="EC" id="2.7.11.1" evidence="6"/>
<dbReference type="EMBL" id="CAJVNV010000432">
    <property type="protein sequence ID" value="CAG8195705.1"/>
    <property type="molecule type" value="Genomic_DNA"/>
</dbReference>
<dbReference type="InterPro" id="IPR020635">
    <property type="entry name" value="Tyr_kinase_cat_dom"/>
</dbReference>
<evidence type="ECO:0000256" key="13">
    <source>
        <dbReference type="ARBA" id="ARBA00022840"/>
    </source>
</evidence>
<keyword evidence="11" id="KW-0547">Nucleotide-binding</keyword>
<keyword evidence="9" id="KW-0723">Serine/threonine-protein kinase</keyword>
<dbReference type="InterPro" id="IPR011009">
    <property type="entry name" value="Kinase-like_dom_sf"/>
</dbReference>
<evidence type="ECO:0000256" key="12">
    <source>
        <dbReference type="ARBA" id="ARBA00022777"/>
    </source>
</evidence>
<evidence type="ECO:0000256" key="1">
    <source>
        <dbReference type="ARBA" id="ARBA00001946"/>
    </source>
</evidence>
<dbReference type="PROSITE" id="PS00109">
    <property type="entry name" value="PROTEIN_KINASE_TYR"/>
    <property type="match status" value="1"/>
</dbReference>